<feature type="signal peptide" evidence="2">
    <location>
        <begin position="1"/>
        <end position="18"/>
    </location>
</feature>
<gene>
    <name evidence="4" type="ORF">LOTGIDRAFT_155184</name>
</gene>
<feature type="domain" description="SMB" evidence="3">
    <location>
        <begin position="51"/>
        <end position="91"/>
    </location>
</feature>
<dbReference type="PANTHER" id="PTHR45902">
    <property type="entry name" value="LATROPHILIN RECEPTOR-LIKE PROTEIN A"/>
    <property type="match status" value="1"/>
</dbReference>
<keyword evidence="5" id="KW-1185">Reference proteome</keyword>
<keyword evidence="1" id="KW-1015">Disulfide bond</keyword>
<feature type="chain" id="PRO_5004716224" description="SMB domain-containing protein" evidence="2">
    <location>
        <begin position="19"/>
        <end position="536"/>
    </location>
</feature>
<dbReference type="PROSITE" id="PS00524">
    <property type="entry name" value="SMB_1"/>
    <property type="match status" value="1"/>
</dbReference>
<dbReference type="OMA" id="KVEDITM"/>
<dbReference type="PROSITE" id="PS50958">
    <property type="entry name" value="SMB_2"/>
    <property type="match status" value="1"/>
</dbReference>
<keyword evidence="2" id="KW-0732">Signal</keyword>
<evidence type="ECO:0000256" key="2">
    <source>
        <dbReference type="SAM" id="SignalP"/>
    </source>
</evidence>
<protein>
    <recommendedName>
        <fullName evidence="3">SMB domain-containing protein</fullName>
    </recommendedName>
</protein>
<dbReference type="KEGG" id="lgi:LOTGIDRAFT_155184"/>
<accession>V3Z4S2</accession>
<evidence type="ECO:0000313" key="5">
    <source>
        <dbReference type="Proteomes" id="UP000030746"/>
    </source>
</evidence>
<dbReference type="InterPro" id="IPR053231">
    <property type="entry name" value="GPCR_LN-TM7"/>
</dbReference>
<sequence>MNFMFIIVGFLIVSTTSASQATTSPTTNSLNSTQDNINGSIHVENTCLEYKPQSCSGVCGQFFALWCSCDKYCQVYGRCCYDYESDCKEESEKAKQDHENLMNVTVECDSNISGYNVPQQIITSCSLTNISLKTIELCEEESRSSVIVSKVMSKMTGIHYKNRYCMLCNGEDEDDIVYWPTMIGSYSRRKRFNSMTSILELFLNSVKIIPPPNSKEIICYPSMVSSCSPNATQEEKRSCRESLQSPIRHEKLIYKNTFCLQCNGILEPTDNCFPAKRKDLYYGTYEQSFSLSMIFNWKKNRETFVLIDSPMSLVQNMSCSLDDNENLKECSVRQCVGTIQVINNTCQLLPNHFGCILYIFRINFTVPSNSSSEMTQEVELISSKLVQLAAHFERMHNVTKYYSTNVTLYNISFVDDHITGIIILNRMAYYLCNSQFAFVSSTRYYEYLDSNLAFNRNGSISTKRYSVGCHYWCKNTEDVEVTIRTNLRYQRSFTRQAENDIDPTSSVTNYTPISIYLISLTSILVAQFAQILLINI</sequence>
<dbReference type="Gene3D" id="4.10.410.20">
    <property type="match status" value="1"/>
</dbReference>
<dbReference type="InterPro" id="IPR036024">
    <property type="entry name" value="Somatomedin_B-like_dom_sf"/>
</dbReference>
<name>V3Z4S2_LOTGI</name>
<dbReference type="HOGENOM" id="CLU_581786_0_0_1"/>
<organism evidence="4 5">
    <name type="scientific">Lottia gigantea</name>
    <name type="common">Giant owl limpet</name>
    <dbReference type="NCBI Taxonomy" id="225164"/>
    <lineage>
        <taxon>Eukaryota</taxon>
        <taxon>Metazoa</taxon>
        <taxon>Spiralia</taxon>
        <taxon>Lophotrochozoa</taxon>
        <taxon>Mollusca</taxon>
        <taxon>Gastropoda</taxon>
        <taxon>Patellogastropoda</taxon>
        <taxon>Lottioidea</taxon>
        <taxon>Lottiidae</taxon>
        <taxon>Lottia</taxon>
    </lineage>
</organism>
<evidence type="ECO:0000259" key="3">
    <source>
        <dbReference type="PROSITE" id="PS50958"/>
    </source>
</evidence>
<reference evidence="4 5" key="1">
    <citation type="journal article" date="2013" name="Nature">
        <title>Insights into bilaterian evolution from three spiralian genomes.</title>
        <authorList>
            <person name="Simakov O."/>
            <person name="Marletaz F."/>
            <person name="Cho S.J."/>
            <person name="Edsinger-Gonzales E."/>
            <person name="Havlak P."/>
            <person name="Hellsten U."/>
            <person name="Kuo D.H."/>
            <person name="Larsson T."/>
            <person name="Lv J."/>
            <person name="Arendt D."/>
            <person name="Savage R."/>
            <person name="Osoegawa K."/>
            <person name="de Jong P."/>
            <person name="Grimwood J."/>
            <person name="Chapman J.A."/>
            <person name="Shapiro H."/>
            <person name="Aerts A."/>
            <person name="Otillar R.P."/>
            <person name="Terry A.Y."/>
            <person name="Boore J.L."/>
            <person name="Grigoriev I.V."/>
            <person name="Lindberg D.R."/>
            <person name="Seaver E.C."/>
            <person name="Weisblat D.A."/>
            <person name="Putnam N.H."/>
            <person name="Rokhsar D.S."/>
        </authorList>
    </citation>
    <scope>NUCLEOTIDE SEQUENCE [LARGE SCALE GENOMIC DNA]</scope>
</reference>
<proteinExistence type="predicted"/>
<dbReference type="InterPro" id="IPR001212">
    <property type="entry name" value="Somatomedin_B_dom"/>
</dbReference>
<dbReference type="SMART" id="SM00201">
    <property type="entry name" value="SO"/>
    <property type="match status" value="1"/>
</dbReference>
<dbReference type="SUPFAM" id="SSF90188">
    <property type="entry name" value="Somatomedin B domain"/>
    <property type="match status" value="1"/>
</dbReference>
<evidence type="ECO:0000256" key="1">
    <source>
        <dbReference type="ARBA" id="ARBA00023157"/>
    </source>
</evidence>
<evidence type="ECO:0000313" key="4">
    <source>
        <dbReference type="EMBL" id="ESO85693.1"/>
    </source>
</evidence>
<dbReference type="OrthoDB" id="6149331at2759"/>
<dbReference type="Proteomes" id="UP000030746">
    <property type="component" value="Unassembled WGS sequence"/>
</dbReference>
<dbReference type="PANTHER" id="PTHR45902:SF1">
    <property type="entry name" value="LATROPHILIN RECEPTOR-LIKE PROTEIN A"/>
    <property type="match status" value="1"/>
</dbReference>
<dbReference type="EMBL" id="KB203274">
    <property type="protein sequence ID" value="ESO85693.1"/>
    <property type="molecule type" value="Genomic_DNA"/>
</dbReference>
<dbReference type="GeneID" id="20236625"/>
<dbReference type="RefSeq" id="XP_009063929.1">
    <property type="nucleotide sequence ID" value="XM_009065681.1"/>
</dbReference>
<dbReference type="CTD" id="20236625"/>
<dbReference type="AlphaFoldDB" id="V3Z4S2"/>